<reference evidence="4" key="1">
    <citation type="submission" date="2020-11" db="EMBL/GenBank/DDBJ databases">
        <authorList>
            <consortium name="DOE Joint Genome Institute"/>
            <person name="Ahrendt S."/>
            <person name="Riley R."/>
            <person name="Andreopoulos W."/>
            <person name="Labutti K."/>
            <person name="Pangilinan J."/>
            <person name="Ruiz-Duenas F.J."/>
            <person name="Barrasa J.M."/>
            <person name="Sanchez-Garcia M."/>
            <person name="Camarero S."/>
            <person name="Miyauchi S."/>
            <person name="Serrano A."/>
            <person name="Linde D."/>
            <person name="Babiker R."/>
            <person name="Drula E."/>
            <person name="Ayuso-Fernandez I."/>
            <person name="Pacheco R."/>
            <person name="Padilla G."/>
            <person name="Ferreira P."/>
            <person name="Barriuso J."/>
            <person name="Kellner H."/>
            <person name="Castanera R."/>
            <person name="Alfaro M."/>
            <person name="Ramirez L."/>
            <person name="Pisabarro A.G."/>
            <person name="Kuo A."/>
            <person name="Tritt A."/>
            <person name="Lipzen A."/>
            <person name="He G."/>
            <person name="Yan M."/>
            <person name="Ng V."/>
            <person name="Cullen D."/>
            <person name="Martin F."/>
            <person name="Rosso M.-N."/>
            <person name="Henrissat B."/>
            <person name="Hibbett D."/>
            <person name="Martinez A.T."/>
            <person name="Grigoriev I.V."/>
        </authorList>
    </citation>
    <scope>NUCLEOTIDE SEQUENCE</scope>
    <source>
        <strain evidence="4">ATCC 90797</strain>
    </source>
</reference>
<evidence type="ECO:0000313" key="5">
    <source>
        <dbReference type="Proteomes" id="UP000807025"/>
    </source>
</evidence>
<dbReference type="InterPro" id="IPR000560">
    <property type="entry name" value="His_Pase_clade-2"/>
</dbReference>
<comment type="caution">
    <text evidence="4">The sequence shown here is derived from an EMBL/GenBank/DDBJ whole genome shotgun (WGS) entry which is preliminary data.</text>
</comment>
<keyword evidence="5" id="KW-1185">Reference proteome</keyword>
<dbReference type="PANTHER" id="PTHR20963:SF42">
    <property type="entry name" value="PHOSPHOGLYCERATE MUTASE-LIKE PROTEIN"/>
    <property type="match status" value="1"/>
</dbReference>
<evidence type="ECO:0000256" key="2">
    <source>
        <dbReference type="SAM" id="MobiDB-lite"/>
    </source>
</evidence>
<keyword evidence="3" id="KW-0732">Signal</keyword>
<accession>A0A9P5ZY20</accession>
<dbReference type="EMBL" id="MU154555">
    <property type="protein sequence ID" value="KAF9496084.1"/>
    <property type="molecule type" value="Genomic_DNA"/>
</dbReference>
<evidence type="ECO:0000256" key="3">
    <source>
        <dbReference type="SAM" id="SignalP"/>
    </source>
</evidence>
<proteinExistence type="predicted"/>
<evidence type="ECO:0000313" key="4">
    <source>
        <dbReference type="EMBL" id="KAF9496084.1"/>
    </source>
</evidence>
<dbReference type="CDD" id="cd07061">
    <property type="entry name" value="HP_HAP_like"/>
    <property type="match status" value="2"/>
</dbReference>
<dbReference type="Pfam" id="PF00328">
    <property type="entry name" value="His_Phos_2"/>
    <property type="match status" value="3"/>
</dbReference>
<protein>
    <submittedName>
        <fullName evidence="4">Phosphoglycerate mutase-like protein</fullName>
    </submittedName>
</protein>
<dbReference type="Proteomes" id="UP000807025">
    <property type="component" value="Unassembled WGS sequence"/>
</dbReference>
<sequence>MRLSVLFLVPASCVASRVSGFAGSTSTAILPPPSAGTASPNDPEFPNASHVGNAVATPTGDEANAIATACAKVKTYGPLVKPRPLNKGQGSFDVLQHLGNLSPSRSVDSFGLLDSDELIPDRCKLNQVHLLHRHGARYPNGQGKGSPAAFASTLHAAASSGKLKVSSRLRFLRDWTFKLGEDGLTPFGRQEMLDLGVATTSQARMVDSALNFVAGFFGVQNYLQDYHQLIMIEASNFKNTLASGAVCPNANNAIGNFGRAQNVKWANVYLRPALKRLSQSIRGLDLTISYLVGMQMTCAYETVALGYPSFCRMFNEKEWEGFAYWNDPLFWDSFDSVESTHIRWILNDAVVPLTGIQGCHTNQDGLCPLPAFFSGLQQRLAEIDYKFDCFANYAIPDPDLITDGKISSGSPKERLGLQRNVYIVTSANTLFNIHGIAKPRFAAGGGDTINSNSFYMNQKRMKRRTNVHRGVSSMSNRGKRERKYPRIPYKKNAACTILASHASTFAGSTSTTVFPPPGVTLTPNDPNFPPHPGGVPVAGEAEVIATAPHAPKVDLYSPLVEPRPLGGSGGAFDLLQHLGALSPFKSVDSFGLRPERKDSKWVQTKAGTPGAFATKLHAAASSGNLTVRAPLGFLKDWVYKLGRNDLTPLWTPRNVLASVSNTESYLIASRNSLSLEPQHLDAWWILRDLHFAAGFFGVQTFQQDYHQLIIPESAGMNNTLAAGEVCPNANNDIAAFGILQSLKWANIYFQPTLKRLQKSIDGLELDVFDLVAMQMACAYETVALGFSAFCNAFTEGDWRGYAYLNDVSVWYGSGPGNPSVAALGVGYVQELVSRLTRTRITESSSSVNATLARSEITFPFNQPIYVDSTHDLGLSAIFTAMNFTSLAAQGPLPTDHIPDNQSFFVQKQVPFGARLVGQVLSCNAQSEDTPSHIRWILNDGVLPLTGISGCTKSKDGLCELSAFVQGLQQQIAEIDFAFDCFANYTIPDPDPIVDGRFPPALRTSVP</sequence>
<gene>
    <name evidence="4" type="ORF">BDN71DRAFT_1506001</name>
</gene>
<feature type="chain" id="PRO_5040338231" evidence="3">
    <location>
        <begin position="16"/>
        <end position="1006"/>
    </location>
</feature>
<keyword evidence="1" id="KW-0378">Hydrolase</keyword>
<dbReference type="OrthoDB" id="6509975at2759"/>
<dbReference type="PROSITE" id="PS00616">
    <property type="entry name" value="HIS_ACID_PHOSPHAT_1"/>
    <property type="match status" value="1"/>
</dbReference>
<dbReference type="InterPro" id="IPR033379">
    <property type="entry name" value="Acid_Pase_AS"/>
</dbReference>
<dbReference type="Gene3D" id="3.40.50.1240">
    <property type="entry name" value="Phosphoglycerate mutase-like"/>
    <property type="match status" value="3"/>
</dbReference>
<dbReference type="SUPFAM" id="SSF53254">
    <property type="entry name" value="Phosphoglycerate mutase-like"/>
    <property type="match status" value="2"/>
</dbReference>
<feature type="region of interest" description="Disordered" evidence="2">
    <location>
        <begin position="32"/>
        <end position="53"/>
    </location>
</feature>
<dbReference type="PANTHER" id="PTHR20963">
    <property type="entry name" value="MULTIPLE INOSITOL POLYPHOSPHATE PHOSPHATASE-RELATED"/>
    <property type="match status" value="1"/>
</dbReference>
<name>A0A9P5ZY20_PLEER</name>
<dbReference type="InterPro" id="IPR029033">
    <property type="entry name" value="His_PPase_superfam"/>
</dbReference>
<dbReference type="AlphaFoldDB" id="A0A9P5ZY20"/>
<dbReference type="GO" id="GO:0003993">
    <property type="term" value="F:acid phosphatase activity"/>
    <property type="evidence" value="ECO:0007669"/>
    <property type="project" value="TreeGrafter"/>
</dbReference>
<feature type="signal peptide" evidence="3">
    <location>
        <begin position="1"/>
        <end position="15"/>
    </location>
</feature>
<evidence type="ECO:0000256" key="1">
    <source>
        <dbReference type="ARBA" id="ARBA00022801"/>
    </source>
</evidence>
<organism evidence="4 5">
    <name type="scientific">Pleurotus eryngii</name>
    <name type="common">Boletus of the steppes</name>
    <dbReference type="NCBI Taxonomy" id="5323"/>
    <lineage>
        <taxon>Eukaryota</taxon>
        <taxon>Fungi</taxon>
        <taxon>Dikarya</taxon>
        <taxon>Basidiomycota</taxon>
        <taxon>Agaricomycotina</taxon>
        <taxon>Agaricomycetes</taxon>
        <taxon>Agaricomycetidae</taxon>
        <taxon>Agaricales</taxon>
        <taxon>Pleurotineae</taxon>
        <taxon>Pleurotaceae</taxon>
        <taxon>Pleurotus</taxon>
    </lineage>
</organism>